<gene>
    <name evidence="1" type="ORF">IFM89_010081</name>
</gene>
<comment type="caution">
    <text evidence="1">The sequence shown here is derived from an EMBL/GenBank/DDBJ whole genome shotgun (WGS) entry which is preliminary data.</text>
</comment>
<dbReference type="OrthoDB" id="185373at2759"/>
<organism evidence="1 2">
    <name type="scientific">Coptis chinensis</name>
    <dbReference type="NCBI Taxonomy" id="261450"/>
    <lineage>
        <taxon>Eukaryota</taxon>
        <taxon>Viridiplantae</taxon>
        <taxon>Streptophyta</taxon>
        <taxon>Embryophyta</taxon>
        <taxon>Tracheophyta</taxon>
        <taxon>Spermatophyta</taxon>
        <taxon>Magnoliopsida</taxon>
        <taxon>Ranunculales</taxon>
        <taxon>Ranunculaceae</taxon>
        <taxon>Coptidoideae</taxon>
        <taxon>Coptis</taxon>
    </lineage>
</organism>
<evidence type="ECO:0000313" key="1">
    <source>
        <dbReference type="EMBL" id="KAF9608596.1"/>
    </source>
</evidence>
<proteinExistence type="predicted"/>
<protein>
    <recommendedName>
        <fullName evidence="3">Pentatricopeptide repeat-containing protein</fullName>
    </recommendedName>
</protein>
<dbReference type="AlphaFoldDB" id="A0A835HZK5"/>
<dbReference type="Proteomes" id="UP000631114">
    <property type="component" value="Unassembled WGS sequence"/>
</dbReference>
<evidence type="ECO:0008006" key="3">
    <source>
        <dbReference type="Google" id="ProtNLM"/>
    </source>
</evidence>
<accession>A0A835HZK5</accession>
<reference evidence="1 2" key="1">
    <citation type="submission" date="2020-10" db="EMBL/GenBank/DDBJ databases">
        <title>The Coptis chinensis genome and diversification of protoberbering-type alkaloids.</title>
        <authorList>
            <person name="Wang B."/>
            <person name="Shu S."/>
            <person name="Song C."/>
            <person name="Liu Y."/>
        </authorList>
    </citation>
    <scope>NUCLEOTIDE SEQUENCE [LARGE SCALE GENOMIC DNA]</scope>
    <source>
        <strain evidence="1">HL-2020</strain>
        <tissue evidence="1">Leaf</tissue>
    </source>
</reference>
<evidence type="ECO:0000313" key="2">
    <source>
        <dbReference type="Proteomes" id="UP000631114"/>
    </source>
</evidence>
<name>A0A835HZK5_9MAGN</name>
<keyword evidence="2" id="KW-1185">Reference proteome</keyword>
<dbReference type="EMBL" id="JADFTS010000004">
    <property type="protein sequence ID" value="KAF9608596.1"/>
    <property type="molecule type" value="Genomic_DNA"/>
</dbReference>
<sequence>MKANVLINGICKDEKGIRKKLFHIRCLDQKNDTHKAMQLLNILLDKGFSPDAKTSSLLVDLFVEGGPNSKEMEMLLKRLPKGCAKENVYMQVQVPKRKLLTRDV</sequence>